<dbReference type="SUPFAM" id="SSF51735">
    <property type="entry name" value="NAD(P)-binding Rossmann-fold domains"/>
    <property type="match status" value="1"/>
</dbReference>
<keyword evidence="9" id="KW-0472">Membrane</keyword>
<dbReference type="EMBL" id="WNDD01000030">
    <property type="protein sequence ID" value="MTV03687.1"/>
    <property type="molecule type" value="Genomic_DNA"/>
</dbReference>
<dbReference type="Pfam" id="PF01370">
    <property type="entry name" value="Epimerase"/>
    <property type="match status" value="1"/>
</dbReference>
<keyword evidence="3" id="KW-0812">Transmembrane</keyword>
<keyword evidence="8" id="KW-0333">Golgi apparatus</keyword>
<dbReference type="AlphaFoldDB" id="A0A9Q4RHD6"/>
<dbReference type="Gene3D" id="3.40.50.720">
    <property type="entry name" value="NAD(P)-binding Rossmann-like Domain"/>
    <property type="match status" value="1"/>
</dbReference>
<evidence type="ECO:0000256" key="1">
    <source>
        <dbReference type="ARBA" id="ARBA00001911"/>
    </source>
</evidence>
<comment type="caution">
    <text evidence="14">The sequence shown here is derived from an EMBL/GenBank/DDBJ whole genome shotgun (WGS) entry which is preliminary data.</text>
</comment>
<evidence type="ECO:0000256" key="12">
    <source>
        <dbReference type="ARBA" id="ARBA00037859"/>
    </source>
</evidence>
<keyword evidence="10" id="KW-0325">Glycoprotein</keyword>
<reference evidence="14 15" key="1">
    <citation type="journal article" date="2019" name="Nat. Med.">
        <title>A library of human gut bacterial isolates paired with longitudinal multiomics data enables mechanistic microbiome research.</title>
        <authorList>
            <person name="Poyet M."/>
            <person name="Groussin M."/>
            <person name="Gibbons S.M."/>
            <person name="Avila-Pacheco J."/>
            <person name="Jiang X."/>
            <person name="Kearney S.M."/>
            <person name="Perrotta A.R."/>
            <person name="Berdy B."/>
            <person name="Zhao S."/>
            <person name="Lieberman T.D."/>
            <person name="Swanson P.K."/>
            <person name="Smith M."/>
            <person name="Roesemann S."/>
            <person name="Alexander J.E."/>
            <person name="Rich S.A."/>
            <person name="Livny J."/>
            <person name="Vlamakis H."/>
            <person name="Clish C."/>
            <person name="Bullock K."/>
            <person name="Deik A."/>
            <person name="Scott J."/>
            <person name="Pierce K.A."/>
            <person name="Xavier R.J."/>
            <person name="Alm E.J."/>
        </authorList>
    </citation>
    <scope>NUCLEOTIDE SEQUENCE [LARGE SCALE GENOMIC DNA]</scope>
    <source>
        <strain evidence="14 15">BIOML-A11</strain>
    </source>
</reference>
<keyword evidence="4" id="KW-0210">Decarboxylase</keyword>
<evidence type="ECO:0000256" key="8">
    <source>
        <dbReference type="ARBA" id="ARBA00023034"/>
    </source>
</evidence>
<dbReference type="GO" id="GO:0048040">
    <property type="term" value="F:UDP-glucuronate decarboxylase activity"/>
    <property type="evidence" value="ECO:0007669"/>
    <property type="project" value="TreeGrafter"/>
</dbReference>
<dbReference type="GO" id="GO:0005737">
    <property type="term" value="C:cytoplasm"/>
    <property type="evidence" value="ECO:0007669"/>
    <property type="project" value="TreeGrafter"/>
</dbReference>
<evidence type="ECO:0000259" key="13">
    <source>
        <dbReference type="Pfam" id="PF01370"/>
    </source>
</evidence>
<evidence type="ECO:0000256" key="7">
    <source>
        <dbReference type="ARBA" id="ARBA00023027"/>
    </source>
</evidence>
<dbReference type="FunFam" id="3.40.50.720:FF:000065">
    <property type="entry name" value="UDP-glucuronic acid decarboxylase 1"/>
    <property type="match status" value="1"/>
</dbReference>
<dbReference type="InterPro" id="IPR044516">
    <property type="entry name" value="UXS-like"/>
</dbReference>
<keyword evidence="11" id="KW-0456">Lyase</keyword>
<evidence type="ECO:0000256" key="2">
    <source>
        <dbReference type="ARBA" id="ARBA00004323"/>
    </source>
</evidence>
<gene>
    <name evidence="14" type="ORF">GME02_19040</name>
</gene>
<evidence type="ECO:0000313" key="14">
    <source>
        <dbReference type="EMBL" id="MTV03687.1"/>
    </source>
</evidence>
<dbReference type="InterPro" id="IPR001509">
    <property type="entry name" value="Epimerase_deHydtase"/>
</dbReference>
<comment type="subcellular location">
    <subcellularLocation>
        <location evidence="2">Golgi apparatus membrane</location>
        <topology evidence="2">Single-pass type II membrane protein</topology>
    </subcellularLocation>
    <subcellularLocation>
        <location evidence="12">Golgi apparatus</location>
        <location evidence="12">Golgi stack membrane</location>
    </subcellularLocation>
</comment>
<protein>
    <submittedName>
        <fullName evidence="14">NAD-dependent epimerase/dehydratase family protein</fullName>
    </submittedName>
</protein>
<sequence>MQHCMNILVAGGAGFIGSNLCASLIKDGHKVVILDNLSTGSLANIRDLEYGTYTFVNEDVRTCDLGGIISIAIDVIINLACIASPKAYYKQPVDTLMTSVLGTKNLLDYALTQNAMLIQASTSEIYGDPNVDILEETYNGNVSCTGPRACYDEGKRAAETLCMDYIRTHKMDVRIIRIFNTYGPKMNSADGRAIPEFINKALKSESIEIYGSGDQTRSFMFIDDLIKAVKQLIKSDVRFDTPINIGNPYEEHTINELAGIIKTLTHSDVPVVHLSGLEDDPRKRKPSILKAERVISWKPTVSLKDGLCKTIQYFRQND</sequence>
<evidence type="ECO:0000256" key="4">
    <source>
        <dbReference type="ARBA" id="ARBA00022793"/>
    </source>
</evidence>
<organism evidence="14 15">
    <name type="scientific">Parabacteroides merdae</name>
    <dbReference type="NCBI Taxonomy" id="46503"/>
    <lineage>
        <taxon>Bacteria</taxon>
        <taxon>Pseudomonadati</taxon>
        <taxon>Bacteroidota</taxon>
        <taxon>Bacteroidia</taxon>
        <taxon>Bacteroidales</taxon>
        <taxon>Tannerellaceae</taxon>
        <taxon>Parabacteroides</taxon>
    </lineage>
</organism>
<evidence type="ECO:0000256" key="6">
    <source>
        <dbReference type="ARBA" id="ARBA00022989"/>
    </source>
</evidence>
<evidence type="ECO:0000256" key="5">
    <source>
        <dbReference type="ARBA" id="ARBA00022968"/>
    </source>
</evidence>
<keyword evidence="7" id="KW-0520">NAD</keyword>
<proteinExistence type="predicted"/>
<keyword evidence="5" id="KW-0735">Signal-anchor</keyword>
<dbReference type="PANTHER" id="PTHR43078:SF6">
    <property type="entry name" value="UDP-GLUCURONIC ACID DECARBOXYLASE 1"/>
    <property type="match status" value="1"/>
</dbReference>
<keyword evidence="6" id="KW-1133">Transmembrane helix</keyword>
<evidence type="ECO:0000313" key="15">
    <source>
        <dbReference type="Proteomes" id="UP000482671"/>
    </source>
</evidence>
<evidence type="ECO:0000256" key="9">
    <source>
        <dbReference type="ARBA" id="ARBA00023136"/>
    </source>
</evidence>
<evidence type="ECO:0000256" key="11">
    <source>
        <dbReference type="ARBA" id="ARBA00023239"/>
    </source>
</evidence>
<name>A0A9Q4RHD6_9BACT</name>
<feature type="domain" description="NAD-dependent epimerase/dehydratase" evidence="13">
    <location>
        <begin position="7"/>
        <end position="246"/>
    </location>
</feature>
<dbReference type="Proteomes" id="UP000482671">
    <property type="component" value="Unassembled WGS sequence"/>
</dbReference>
<dbReference type="PANTHER" id="PTHR43078">
    <property type="entry name" value="UDP-GLUCURONIC ACID DECARBOXYLASE-RELATED"/>
    <property type="match status" value="1"/>
</dbReference>
<dbReference type="GO" id="GO:0042732">
    <property type="term" value="P:D-xylose metabolic process"/>
    <property type="evidence" value="ECO:0007669"/>
    <property type="project" value="InterPro"/>
</dbReference>
<evidence type="ECO:0000256" key="3">
    <source>
        <dbReference type="ARBA" id="ARBA00022692"/>
    </source>
</evidence>
<dbReference type="InterPro" id="IPR036291">
    <property type="entry name" value="NAD(P)-bd_dom_sf"/>
</dbReference>
<comment type="cofactor">
    <cofactor evidence="1">
        <name>NAD(+)</name>
        <dbReference type="ChEBI" id="CHEBI:57540"/>
    </cofactor>
</comment>
<accession>A0A9Q4RHD6</accession>
<evidence type="ECO:0000256" key="10">
    <source>
        <dbReference type="ARBA" id="ARBA00023180"/>
    </source>
</evidence>
<dbReference type="GO" id="GO:0070403">
    <property type="term" value="F:NAD+ binding"/>
    <property type="evidence" value="ECO:0007669"/>
    <property type="project" value="InterPro"/>
</dbReference>